<dbReference type="InterPro" id="IPR012373">
    <property type="entry name" value="Ferrdict_sens_TM"/>
</dbReference>
<dbReference type="Pfam" id="PF04773">
    <property type="entry name" value="FecR"/>
    <property type="match status" value="1"/>
</dbReference>
<gene>
    <name evidence="2" type="ORF">DAH51_17750</name>
</gene>
<dbReference type="Proteomes" id="UP000287401">
    <property type="component" value="Unassembled WGS sequence"/>
</dbReference>
<evidence type="ECO:0000259" key="1">
    <source>
        <dbReference type="Pfam" id="PF04773"/>
    </source>
</evidence>
<dbReference type="InterPro" id="IPR006860">
    <property type="entry name" value="FecR"/>
</dbReference>
<reference evidence="2 3" key="1">
    <citation type="submission" date="2018-07" db="EMBL/GenBank/DDBJ databases">
        <title>Genomic and Epidemiologic Investigation of an Indolent Hospital Outbreak.</title>
        <authorList>
            <person name="Johnson R.C."/>
            <person name="Deming C."/>
            <person name="Conlan S."/>
            <person name="Zellmer C.J."/>
            <person name="Michelin A.V."/>
            <person name="Lee-Lin S."/>
            <person name="Thomas P.J."/>
            <person name="Park M."/>
            <person name="Weingarten R.A."/>
            <person name="Less J."/>
            <person name="Dekker J.P."/>
            <person name="Frank K.M."/>
            <person name="Musser K.A."/>
            <person name="Mcquiston J.R."/>
            <person name="Henderson D.K."/>
            <person name="Lau A.F."/>
            <person name="Palmore T.N."/>
            <person name="Segre J.A."/>
        </authorList>
    </citation>
    <scope>NUCLEOTIDE SEQUENCE [LARGE SCALE GENOMIC DNA]</scope>
    <source>
        <strain evidence="2 3">SK-NIH.Env6_1116</strain>
    </source>
</reference>
<dbReference type="PANTHER" id="PTHR30273:SF2">
    <property type="entry name" value="PROTEIN FECR"/>
    <property type="match status" value="1"/>
</dbReference>
<name>A0A430BRB0_SPHYA</name>
<dbReference type="GO" id="GO:0016989">
    <property type="term" value="F:sigma factor antagonist activity"/>
    <property type="evidence" value="ECO:0007669"/>
    <property type="project" value="TreeGrafter"/>
</dbReference>
<proteinExistence type="predicted"/>
<evidence type="ECO:0000313" key="3">
    <source>
        <dbReference type="Proteomes" id="UP000287401"/>
    </source>
</evidence>
<sequence length="349" mass="38055">MSPTVLANYWISSRIAENGALVHQGHVNETAGAMKRDSSAHIGDAAARWASRIDRAPLEPHEQAELDAWLASDTRCPGAFMRARAALLRMDAAQALGPDFTPQAPRLHLSRRNVLAGSGGLLAASFGAFLFWPRSQVYRTETGEVRLIPLDDGSIATLNTQSEMEVLFTREKRLVRLIRGEGYFEVAKDKARPFIVTAMGAQVRAVGTAFTVRTLPGRAVDVRVQEGIVEVGKPARANQAVRMAANMEARIGDDADRIAPVAITPDNVQRDLLWREGRLSFESETLANAVAEFNRYNRTAIILAGEGIGKRHVTGLFSATDPQGFAQAIALSMDLSARSNEKQIVIESR</sequence>
<feature type="domain" description="FecR protein" evidence="1">
    <location>
        <begin position="137"/>
        <end position="230"/>
    </location>
</feature>
<dbReference type="PANTHER" id="PTHR30273">
    <property type="entry name" value="PERIPLASMIC SIGNAL SENSOR AND SIGMA FACTOR ACTIVATOR FECR-RELATED"/>
    <property type="match status" value="1"/>
</dbReference>
<dbReference type="Gene3D" id="2.60.120.1440">
    <property type="match status" value="1"/>
</dbReference>
<comment type="caution">
    <text evidence="2">The sequence shown here is derived from an EMBL/GenBank/DDBJ whole genome shotgun (WGS) entry which is preliminary data.</text>
</comment>
<evidence type="ECO:0000313" key="2">
    <source>
        <dbReference type="EMBL" id="RSU55207.1"/>
    </source>
</evidence>
<organism evidence="2 3">
    <name type="scientific">Sphingobium yanoikuyae</name>
    <name type="common">Sphingomonas yanoikuyae</name>
    <dbReference type="NCBI Taxonomy" id="13690"/>
    <lineage>
        <taxon>Bacteria</taxon>
        <taxon>Pseudomonadati</taxon>
        <taxon>Pseudomonadota</taxon>
        <taxon>Alphaproteobacteria</taxon>
        <taxon>Sphingomonadales</taxon>
        <taxon>Sphingomonadaceae</taxon>
        <taxon>Sphingobium</taxon>
    </lineage>
</organism>
<dbReference type="AlphaFoldDB" id="A0A430BRB0"/>
<dbReference type="EMBL" id="QRAL01000021">
    <property type="protein sequence ID" value="RSU55207.1"/>
    <property type="molecule type" value="Genomic_DNA"/>
</dbReference>
<protein>
    <recommendedName>
        <fullName evidence="1">FecR protein domain-containing protein</fullName>
    </recommendedName>
</protein>
<dbReference type="Gene3D" id="3.55.50.30">
    <property type="match status" value="1"/>
</dbReference>
<accession>A0A430BRB0</accession>
<dbReference type="PIRSF" id="PIRSF018266">
    <property type="entry name" value="FecR"/>
    <property type="match status" value="1"/>
</dbReference>